<feature type="transmembrane region" description="Helical" evidence="7">
    <location>
        <begin position="106"/>
        <end position="126"/>
    </location>
</feature>
<evidence type="ECO:0000313" key="9">
    <source>
        <dbReference type="EMBL" id="SPC39256.1"/>
    </source>
</evidence>
<dbReference type="GO" id="GO:0016787">
    <property type="term" value="F:hydrolase activity"/>
    <property type="evidence" value="ECO:0007669"/>
    <property type="project" value="UniProtKB-KW"/>
</dbReference>
<comment type="pathway">
    <text evidence="2">Cell wall biogenesis; lipoteichoic acid biosynthesis.</text>
</comment>
<evidence type="ECO:0000256" key="4">
    <source>
        <dbReference type="ARBA" id="ARBA00022692"/>
    </source>
</evidence>
<evidence type="ECO:0000256" key="7">
    <source>
        <dbReference type="SAM" id="Phobius"/>
    </source>
</evidence>
<dbReference type="Gene3D" id="3.40.720.10">
    <property type="entry name" value="Alkaline Phosphatase, subunit A"/>
    <property type="match status" value="1"/>
</dbReference>
<feature type="domain" description="Sulfatase N-terminal" evidence="8">
    <location>
        <begin position="213"/>
        <end position="490"/>
    </location>
</feature>
<evidence type="ECO:0000256" key="3">
    <source>
        <dbReference type="ARBA" id="ARBA00022475"/>
    </source>
</evidence>
<evidence type="ECO:0000259" key="8">
    <source>
        <dbReference type="Pfam" id="PF00884"/>
    </source>
</evidence>
<evidence type="ECO:0000313" key="10">
    <source>
        <dbReference type="Proteomes" id="UP000238739"/>
    </source>
</evidence>
<gene>
    <name evidence="9" type="ORF">LFUMFP_350013</name>
</gene>
<keyword evidence="5 7" id="KW-1133">Transmembrane helix</keyword>
<keyword evidence="10" id="KW-1185">Reference proteome</keyword>
<dbReference type="Pfam" id="PF00884">
    <property type="entry name" value="Sulfatase"/>
    <property type="match status" value="1"/>
</dbReference>
<keyword evidence="9" id="KW-0378">Hydrolase</keyword>
<feature type="transmembrane region" description="Helical" evidence="7">
    <location>
        <begin position="67"/>
        <end position="86"/>
    </location>
</feature>
<comment type="subcellular location">
    <subcellularLocation>
        <location evidence="1">Cell membrane</location>
        <topology evidence="1">Multi-pass membrane protein</topology>
    </subcellularLocation>
</comment>
<feature type="transmembrane region" description="Helical" evidence="7">
    <location>
        <begin position="41"/>
        <end position="60"/>
    </location>
</feature>
<evidence type="ECO:0000256" key="6">
    <source>
        <dbReference type="ARBA" id="ARBA00023136"/>
    </source>
</evidence>
<keyword evidence="3" id="KW-1003">Cell membrane</keyword>
<dbReference type="InterPro" id="IPR050448">
    <property type="entry name" value="OpgB/LTA_synthase_biosynth"/>
</dbReference>
<dbReference type="RefSeq" id="WP_106483454.1">
    <property type="nucleotide sequence ID" value="NZ_CBCPIL010000065.1"/>
</dbReference>
<dbReference type="PANTHER" id="PTHR47371:SF3">
    <property type="entry name" value="PHOSPHOGLYCEROL TRANSFERASE I"/>
    <property type="match status" value="1"/>
</dbReference>
<dbReference type="PANTHER" id="PTHR47371">
    <property type="entry name" value="LIPOTEICHOIC ACID SYNTHASE"/>
    <property type="match status" value="1"/>
</dbReference>
<dbReference type="Proteomes" id="UP000238739">
    <property type="component" value="Unassembled WGS sequence"/>
</dbReference>
<evidence type="ECO:0000256" key="1">
    <source>
        <dbReference type="ARBA" id="ARBA00004651"/>
    </source>
</evidence>
<dbReference type="GO" id="GO:0005886">
    <property type="term" value="C:plasma membrane"/>
    <property type="evidence" value="ECO:0007669"/>
    <property type="project" value="UniProtKB-SubCell"/>
</dbReference>
<proteinExistence type="predicted"/>
<dbReference type="AlphaFoldDB" id="A0A2N9DX49"/>
<organism evidence="9 10">
    <name type="scientific">Latilactobacillus fuchuensis</name>
    <dbReference type="NCBI Taxonomy" id="164393"/>
    <lineage>
        <taxon>Bacteria</taxon>
        <taxon>Bacillati</taxon>
        <taxon>Bacillota</taxon>
        <taxon>Bacilli</taxon>
        <taxon>Lactobacillales</taxon>
        <taxon>Lactobacillaceae</taxon>
        <taxon>Latilactobacillus</taxon>
    </lineage>
</organism>
<dbReference type="EC" id="3.1.6.-" evidence="9"/>
<dbReference type="InterPro" id="IPR000917">
    <property type="entry name" value="Sulfatase_N"/>
</dbReference>
<dbReference type="SUPFAM" id="SSF53649">
    <property type="entry name" value="Alkaline phosphatase-like"/>
    <property type="match status" value="1"/>
</dbReference>
<evidence type="ECO:0000256" key="5">
    <source>
        <dbReference type="ARBA" id="ARBA00022989"/>
    </source>
</evidence>
<name>A0A2N9DX49_9LACO</name>
<protein>
    <submittedName>
        <fullName evidence="9">Arylsulfatase</fullName>
        <ecNumber evidence="9">3.1.6.-</ecNumber>
    </submittedName>
</protein>
<keyword evidence="6 7" id="KW-0472">Membrane</keyword>
<accession>A0A2N9DX49</accession>
<keyword evidence="4 7" id="KW-0812">Transmembrane</keyword>
<reference evidence="9" key="1">
    <citation type="submission" date="2018-01" db="EMBL/GenBank/DDBJ databases">
        <authorList>
            <person name="Chaillou S."/>
        </authorList>
    </citation>
    <scope>NUCLEOTIDE SEQUENCE [LARGE SCALE GENOMIC DNA]</scope>
    <source>
        <strain evidence="9">MFPC41A2801</strain>
    </source>
</reference>
<comment type="caution">
    <text evidence="9">The sequence shown here is derived from an EMBL/GenBank/DDBJ whole genome shotgun (WGS) entry which is preliminary data.</text>
</comment>
<sequence length="557" mass="62924">MSKINQLVKNPKSLSLLTTIKVLLISLLVVIPNILNHTYSHLAAELVEIAIIILITQLPIKFFKYPAYLLSSLLFLIIVAQEWVRLLSGTFTTKTMFENINNIHALGPSLPKYVVLTVVAILLTFLPMRFGLLKHHRLFTAGSIVGVLVALTAIVMFKPNTAIKASYALMQDYQKDYAIEHAMKSENHTKILKAFENKNIKSGINKKNLDNMNVIVIFAEGTSRKVLEDDKYPDLMPAINQFASESIDVRNYYNHTAPTYRGIRGQLYSSYQFNEGYEGATTAKQMKQRLNTKLIGLPEILNKNGYTTEMINPEPKHKQFTPYLNNLGFDKVISGDSSQWEGSGSGTFLSDKDNLNLLFNQANSLNQKDKKFMLSTYTLQTHNGWDTDSQYGDGKNAVLNKFHNFDEAFSAFYKKFENSDLKDNTILILTTDHASYASPEYASTFDDKRTAFASTVPLMIKYPNSKHQEIDVKGRNSLLLTPTILDMLNIEDEKNYFMGTSLFTNDATKYEYTTEIGSEFYDTTGILKALPASKKSIKSEILKYDSISLNMTNVEGE</sequence>
<feature type="transmembrane region" description="Helical" evidence="7">
    <location>
        <begin position="12"/>
        <end position="35"/>
    </location>
</feature>
<evidence type="ECO:0000256" key="2">
    <source>
        <dbReference type="ARBA" id="ARBA00004936"/>
    </source>
</evidence>
<feature type="transmembrane region" description="Helical" evidence="7">
    <location>
        <begin position="138"/>
        <end position="157"/>
    </location>
</feature>
<dbReference type="InterPro" id="IPR017850">
    <property type="entry name" value="Alkaline_phosphatase_core_sf"/>
</dbReference>
<dbReference type="EMBL" id="OGVC01000029">
    <property type="protein sequence ID" value="SPC39256.1"/>
    <property type="molecule type" value="Genomic_DNA"/>
</dbReference>